<reference evidence="2" key="1">
    <citation type="journal article" date="2013" name="Genome Announc.">
        <title>Complete Chromosome Sequence of Carnobacterium maltaromaticum LMA 28.</title>
        <authorList>
            <person name="Cailliez-Grimal C."/>
            <person name="Chaillou S."/>
            <person name="Anba-Mondoloni J."/>
            <person name="Loux V."/>
            <person name="Afzal M.I."/>
            <person name="Rahman A."/>
            <person name="Kergourlay G."/>
            <person name="Champomier-Verges M.C."/>
            <person name="Zagorec M."/>
            <person name="Dalgaard P."/>
            <person name="Leisner J.J."/>
            <person name="Prevost H."/>
            <person name="Revol-Junelles A.M."/>
            <person name="Borges F."/>
        </authorList>
    </citation>
    <scope>NUCLEOTIDE SEQUENCE</scope>
    <source>
        <strain evidence="2">LMA28</strain>
    </source>
</reference>
<protein>
    <recommendedName>
        <fullName evidence="3">Phage gp6-like head-tail connector protein</fullName>
    </recommendedName>
</protein>
<evidence type="ECO:0008006" key="3">
    <source>
        <dbReference type="Google" id="ProtNLM"/>
    </source>
</evidence>
<sequence length="98" mass="11060">MITVDDLMLEFKWDEEEEPTVQRKFDGAIALIKGAGAYDEKSDILPLVISEMVGTMMENRGGYTDFKDIKMFPISLQGLINTMKYNMPESSDPDGETD</sequence>
<dbReference type="AlphaFoldDB" id="K8E759"/>
<accession>K8E759</accession>
<dbReference type="KEGG" id="cml:BN424_3288"/>
<evidence type="ECO:0000313" key="2">
    <source>
        <dbReference type="Proteomes" id="UP000000212"/>
    </source>
</evidence>
<dbReference type="STRING" id="1234679.BN424_3288"/>
<evidence type="ECO:0000313" key="1">
    <source>
        <dbReference type="EMBL" id="CCO12709.2"/>
    </source>
</evidence>
<dbReference type="HOGENOM" id="CLU_2328603_0_0_9"/>
<gene>
    <name evidence="1" type="ORF">BN424_3288</name>
</gene>
<dbReference type="Proteomes" id="UP000000212">
    <property type="component" value="Chromosome"/>
</dbReference>
<organism evidence="1 2">
    <name type="scientific">Carnobacterium maltaromaticum LMA28</name>
    <dbReference type="NCBI Taxonomy" id="1234679"/>
    <lineage>
        <taxon>Bacteria</taxon>
        <taxon>Bacillati</taxon>
        <taxon>Bacillota</taxon>
        <taxon>Bacilli</taxon>
        <taxon>Lactobacillales</taxon>
        <taxon>Carnobacteriaceae</taxon>
        <taxon>Carnobacterium</taxon>
    </lineage>
</organism>
<name>K8E759_CARML</name>
<keyword evidence="2" id="KW-1185">Reference proteome</keyword>
<proteinExistence type="predicted"/>
<dbReference type="EMBL" id="HE999757">
    <property type="protein sequence ID" value="CCO12709.2"/>
    <property type="molecule type" value="Genomic_DNA"/>
</dbReference>
<dbReference type="RefSeq" id="WP_015077682.1">
    <property type="nucleotide sequence ID" value="NC_019425.2"/>
</dbReference>